<name>A0ABS1CKU2_9GAMM</name>
<keyword evidence="3 5" id="KW-1133">Transmembrane helix</keyword>
<keyword evidence="2 5" id="KW-0812">Transmembrane</keyword>
<feature type="transmembrane region" description="Helical" evidence="5">
    <location>
        <begin position="42"/>
        <end position="59"/>
    </location>
</feature>
<dbReference type="Pfam" id="PF04932">
    <property type="entry name" value="Wzy_C"/>
    <property type="match status" value="1"/>
</dbReference>
<feature type="transmembrane region" description="Helical" evidence="5">
    <location>
        <begin position="328"/>
        <end position="350"/>
    </location>
</feature>
<accession>A0ABS1CKU2</accession>
<keyword evidence="4 5" id="KW-0472">Membrane</keyword>
<keyword evidence="8" id="KW-1185">Reference proteome</keyword>
<protein>
    <recommendedName>
        <fullName evidence="6">O-antigen ligase-related domain-containing protein</fullName>
    </recommendedName>
</protein>
<dbReference type="EMBL" id="NRRV01000048">
    <property type="protein sequence ID" value="MBK1632457.1"/>
    <property type="molecule type" value="Genomic_DNA"/>
</dbReference>
<feature type="transmembrane region" description="Helical" evidence="5">
    <location>
        <begin position="235"/>
        <end position="254"/>
    </location>
</feature>
<evidence type="ECO:0000256" key="1">
    <source>
        <dbReference type="ARBA" id="ARBA00004141"/>
    </source>
</evidence>
<dbReference type="PANTHER" id="PTHR37422:SF13">
    <property type="entry name" value="LIPOPOLYSACCHARIDE BIOSYNTHESIS PROTEIN PA4999-RELATED"/>
    <property type="match status" value="1"/>
</dbReference>
<dbReference type="Proteomes" id="UP000748752">
    <property type="component" value="Unassembled WGS sequence"/>
</dbReference>
<gene>
    <name evidence="7" type="ORF">CKO31_17260</name>
</gene>
<evidence type="ECO:0000256" key="5">
    <source>
        <dbReference type="SAM" id="Phobius"/>
    </source>
</evidence>
<feature type="transmembrane region" description="Helical" evidence="5">
    <location>
        <begin position="95"/>
        <end position="112"/>
    </location>
</feature>
<organism evidence="7 8">
    <name type="scientific">Thiohalocapsa halophila</name>
    <dbReference type="NCBI Taxonomy" id="69359"/>
    <lineage>
        <taxon>Bacteria</taxon>
        <taxon>Pseudomonadati</taxon>
        <taxon>Pseudomonadota</taxon>
        <taxon>Gammaproteobacteria</taxon>
        <taxon>Chromatiales</taxon>
        <taxon>Chromatiaceae</taxon>
        <taxon>Thiohalocapsa</taxon>
    </lineage>
</organism>
<reference evidence="7 8" key="1">
    <citation type="journal article" date="2020" name="Microorganisms">
        <title>Osmotic Adaptation and Compatible Solute Biosynthesis of Phototrophic Bacteria as Revealed from Genome Analyses.</title>
        <authorList>
            <person name="Imhoff J.F."/>
            <person name="Rahn T."/>
            <person name="Kunzel S."/>
            <person name="Keller A."/>
            <person name="Neulinger S.C."/>
        </authorList>
    </citation>
    <scope>NUCLEOTIDE SEQUENCE [LARGE SCALE GENOMIC DNA]</scope>
    <source>
        <strain evidence="7 8">DSM 6210</strain>
    </source>
</reference>
<feature type="transmembrane region" description="Helical" evidence="5">
    <location>
        <begin position="71"/>
        <end position="89"/>
    </location>
</feature>
<sequence length="424" mass="45366">MALSIRHPPGAIVSVSHVRFATIGVASGLYILARYFRVTDSFYALLASAILLWVLYILASRRVNMPAAQACLPLIGLWFLFVVSSFWSIAPDRTIYQATGLLAFVWLSYLVAGSANKVQPSSWVYITTGLSVLVAVLFVSTALRYGSVRIVSQEMREAIGTFSNVGGAVVILTLPYSVFSANGRGKRALLGKLGLVAALAAVLLSGSRAAYALGGLVMVMSVIAFSENLRRAARWIIFAPIGLVAALFVAAQFVDLGIVQARLVERFAGSVFMGGGAGLSDATDVERARMLDEAASIITSHPLLGIGYEGFAKWFEAAYGYLLPSHNLFVTALAEAGILGLMACLWLIVASAGRVVRAVRFSERNSASRRFAIATGIALFGALAHSMVRPQLSNPMFFFVLGLALSYRAPSSGLCGTRRLSTFR</sequence>
<evidence type="ECO:0000256" key="4">
    <source>
        <dbReference type="ARBA" id="ARBA00023136"/>
    </source>
</evidence>
<evidence type="ECO:0000256" key="3">
    <source>
        <dbReference type="ARBA" id="ARBA00022989"/>
    </source>
</evidence>
<comment type="caution">
    <text evidence="7">The sequence shown here is derived from an EMBL/GenBank/DDBJ whole genome shotgun (WGS) entry which is preliminary data.</text>
</comment>
<dbReference type="PANTHER" id="PTHR37422">
    <property type="entry name" value="TEICHURONIC ACID BIOSYNTHESIS PROTEIN TUAE"/>
    <property type="match status" value="1"/>
</dbReference>
<evidence type="ECO:0000313" key="7">
    <source>
        <dbReference type="EMBL" id="MBK1632457.1"/>
    </source>
</evidence>
<feature type="transmembrane region" description="Helical" evidence="5">
    <location>
        <begin position="371"/>
        <end position="388"/>
    </location>
</feature>
<evidence type="ECO:0000256" key="2">
    <source>
        <dbReference type="ARBA" id="ARBA00022692"/>
    </source>
</evidence>
<feature type="domain" description="O-antigen ligase-related" evidence="6">
    <location>
        <begin position="194"/>
        <end position="343"/>
    </location>
</feature>
<evidence type="ECO:0000259" key="6">
    <source>
        <dbReference type="Pfam" id="PF04932"/>
    </source>
</evidence>
<feature type="transmembrane region" description="Helical" evidence="5">
    <location>
        <begin position="210"/>
        <end position="228"/>
    </location>
</feature>
<proteinExistence type="predicted"/>
<feature type="transmembrane region" description="Helical" evidence="5">
    <location>
        <begin position="124"/>
        <end position="146"/>
    </location>
</feature>
<dbReference type="InterPro" id="IPR051533">
    <property type="entry name" value="WaaL-like"/>
</dbReference>
<feature type="transmembrane region" description="Helical" evidence="5">
    <location>
        <begin position="12"/>
        <end position="36"/>
    </location>
</feature>
<comment type="subcellular location">
    <subcellularLocation>
        <location evidence="1">Membrane</location>
        <topology evidence="1">Multi-pass membrane protein</topology>
    </subcellularLocation>
</comment>
<evidence type="ECO:0000313" key="8">
    <source>
        <dbReference type="Proteomes" id="UP000748752"/>
    </source>
</evidence>
<feature type="transmembrane region" description="Helical" evidence="5">
    <location>
        <begin position="158"/>
        <end position="176"/>
    </location>
</feature>
<dbReference type="InterPro" id="IPR007016">
    <property type="entry name" value="O-antigen_ligase-rel_domated"/>
</dbReference>